<dbReference type="GO" id="GO:0005634">
    <property type="term" value="C:nucleus"/>
    <property type="evidence" value="ECO:0007669"/>
    <property type="project" value="TreeGrafter"/>
</dbReference>
<feature type="region of interest" description="Disordered" evidence="8">
    <location>
        <begin position="539"/>
        <end position="622"/>
    </location>
</feature>
<dbReference type="InterPro" id="IPR018200">
    <property type="entry name" value="USP_CS"/>
</dbReference>
<keyword evidence="6" id="KW-0378">Hydrolase</keyword>
<dbReference type="Proteomes" id="UP000014254">
    <property type="component" value="Unassembled WGS sequence"/>
</dbReference>
<dbReference type="PANTHER" id="PTHR24006:SF888">
    <property type="entry name" value="UBIQUITIN CARBOXYL-TERMINAL HYDROLASE 30"/>
    <property type="match status" value="1"/>
</dbReference>
<evidence type="ECO:0000313" key="12">
    <source>
        <dbReference type="Proteomes" id="UP000014254"/>
    </source>
</evidence>
<organism evidence="11 12">
    <name type="scientific">Mucor circinelloides f. circinelloides (strain 1006PhL)</name>
    <name type="common">Mucormycosis agent</name>
    <name type="synonym">Calyptromyces circinelloides</name>
    <dbReference type="NCBI Taxonomy" id="1220926"/>
    <lineage>
        <taxon>Eukaryota</taxon>
        <taxon>Fungi</taxon>
        <taxon>Fungi incertae sedis</taxon>
        <taxon>Mucoromycota</taxon>
        <taxon>Mucoromycotina</taxon>
        <taxon>Mucoromycetes</taxon>
        <taxon>Mucorales</taxon>
        <taxon>Mucorineae</taxon>
        <taxon>Mucoraceae</taxon>
        <taxon>Mucor</taxon>
    </lineage>
</organism>
<name>S2JJ66_MUCC1</name>
<accession>S2JJ66</accession>
<dbReference type="GO" id="GO:0005829">
    <property type="term" value="C:cytosol"/>
    <property type="evidence" value="ECO:0007669"/>
    <property type="project" value="TreeGrafter"/>
</dbReference>
<dbReference type="SUPFAM" id="SSF54001">
    <property type="entry name" value="Cysteine proteinases"/>
    <property type="match status" value="1"/>
</dbReference>
<comment type="similarity">
    <text evidence="2">Belongs to the peptidase C19 family.</text>
</comment>
<dbReference type="GO" id="GO:0004843">
    <property type="term" value="F:cysteine-type deubiquitinase activity"/>
    <property type="evidence" value="ECO:0007669"/>
    <property type="project" value="UniProtKB-EC"/>
</dbReference>
<gene>
    <name evidence="11" type="ORF">HMPREF1544_02872</name>
</gene>
<keyword evidence="4" id="KW-0645">Protease</keyword>
<dbReference type="Gene3D" id="3.90.70.10">
    <property type="entry name" value="Cysteine proteinases"/>
    <property type="match status" value="1"/>
</dbReference>
<feature type="transmembrane region" description="Helical" evidence="9">
    <location>
        <begin position="21"/>
        <end position="39"/>
    </location>
</feature>
<feature type="compositionally biased region" description="Basic residues" evidence="8">
    <location>
        <begin position="590"/>
        <end position="605"/>
    </location>
</feature>
<dbReference type="PROSITE" id="PS51257">
    <property type="entry name" value="PROKAR_LIPOPROTEIN"/>
    <property type="match status" value="1"/>
</dbReference>
<dbReference type="STRING" id="1220926.S2JJ66"/>
<protein>
    <recommendedName>
        <fullName evidence="3">ubiquitinyl hydrolase 1</fullName>
        <ecNumber evidence="3">3.4.19.12</ecNumber>
    </recommendedName>
</protein>
<dbReference type="eggNOG" id="KOG1867">
    <property type="taxonomic scope" value="Eukaryota"/>
</dbReference>
<keyword evidence="12" id="KW-1185">Reference proteome</keyword>
<keyword evidence="9" id="KW-0472">Membrane</keyword>
<keyword evidence="5" id="KW-0833">Ubl conjugation pathway</keyword>
<evidence type="ECO:0000256" key="7">
    <source>
        <dbReference type="ARBA" id="ARBA00022807"/>
    </source>
</evidence>
<evidence type="ECO:0000256" key="3">
    <source>
        <dbReference type="ARBA" id="ARBA00012759"/>
    </source>
</evidence>
<dbReference type="GO" id="GO:0006508">
    <property type="term" value="P:proteolysis"/>
    <property type="evidence" value="ECO:0007669"/>
    <property type="project" value="UniProtKB-KW"/>
</dbReference>
<keyword evidence="7" id="KW-0788">Thiol protease</keyword>
<evidence type="ECO:0000259" key="10">
    <source>
        <dbReference type="PROSITE" id="PS50235"/>
    </source>
</evidence>
<keyword evidence="9" id="KW-1133">Transmembrane helix</keyword>
<feature type="domain" description="USP" evidence="10">
    <location>
        <begin position="118"/>
        <end position="517"/>
    </location>
</feature>
<evidence type="ECO:0000313" key="11">
    <source>
        <dbReference type="EMBL" id="EPB90346.1"/>
    </source>
</evidence>
<evidence type="ECO:0000256" key="5">
    <source>
        <dbReference type="ARBA" id="ARBA00022786"/>
    </source>
</evidence>
<evidence type="ECO:0000256" key="9">
    <source>
        <dbReference type="SAM" id="Phobius"/>
    </source>
</evidence>
<dbReference type="InterPro" id="IPR001394">
    <property type="entry name" value="Peptidase_C19_UCH"/>
</dbReference>
<evidence type="ECO:0000256" key="4">
    <source>
        <dbReference type="ARBA" id="ARBA00022670"/>
    </source>
</evidence>
<dbReference type="PANTHER" id="PTHR24006">
    <property type="entry name" value="UBIQUITIN CARBOXYL-TERMINAL HYDROLASE"/>
    <property type="match status" value="1"/>
</dbReference>
<comment type="catalytic activity">
    <reaction evidence="1">
        <text>Thiol-dependent hydrolysis of ester, thioester, amide, peptide and isopeptide bonds formed by the C-terminal Gly of ubiquitin (a 76-residue protein attached to proteins as an intracellular targeting signal).</text>
        <dbReference type="EC" id="3.4.19.12"/>
    </reaction>
</comment>
<dbReference type="PROSITE" id="PS50235">
    <property type="entry name" value="USP_3"/>
    <property type="match status" value="1"/>
</dbReference>
<sequence>MTLLLKGLHFTITHISSIVQSCLLLIGSLLVLIPIYHFLTLADKDTLKNFSLSCIDLLGLQQVMLLPNRTTTKNSKEPLDSHSSSAMSPADDSVTFELNSPIDTQVCLLQESSSTMVAGLINIGNTCFLNSVLQSLSSLPKFQTYLDQLSSTHSTSKIPVTQSLLKTLRLLSQPSSNAFEPTDIVKVLEKNHGLLNKEQQDAQEIYQVLVSELESETTQLSKKQGLKDLLSLGSSRKANKIENPLTGLLADRTACMDCGYSSGLQLQPFNNIQLALPTNADVTTLDECLKQLTSMEYLNDVDCMKCSLLNQVKELATEIEFLKQQEPKRSREMQRKEDLKNKIEHRLNTGNIERNGGNSSTGMIVKSTKSKQGMFAKPPKVLCLHFVRSMYTALGEVHKNDCQVVYPEILDLTPYCTNGRLETEPHLPISTPDHGSNVKYRLMSSVIHRGRHSYGHYVSCKRRLLAENCSCADCGHDDTTLKPHDSEWFITSDSEVGMIEAQNVLQNNPFMLFYELIEEEKEEELVEVVPELIHTPMAPVADQPQLQQQAHCWEESESDQEEDLEELLSSSTPAAPPSSPIMEPLITYTKKPKRKNVNSKTRHNSMSHLKFNNHHSIPILTQ</sequence>
<evidence type="ECO:0000256" key="2">
    <source>
        <dbReference type="ARBA" id="ARBA00009085"/>
    </source>
</evidence>
<dbReference type="CDD" id="cd02662">
    <property type="entry name" value="Peptidase_C19F"/>
    <property type="match status" value="1"/>
</dbReference>
<evidence type="ECO:0000256" key="8">
    <source>
        <dbReference type="SAM" id="MobiDB-lite"/>
    </source>
</evidence>
<evidence type="ECO:0000256" key="6">
    <source>
        <dbReference type="ARBA" id="ARBA00022801"/>
    </source>
</evidence>
<dbReference type="PROSITE" id="PS00972">
    <property type="entry name" value="USP_1"/>
    <property type="match status" value="1"/>
</dbReference>
<dbReference type="InterPro" id="IPR038765">
    <property type="entry name" value="Papain-like_cys_pep_sf"/>
</dbReference>
<proteinExistence type="inferred from homology"/>
<dbReference type="OMA" id="HFTITHI"/>
<keyword evidence="9" id="KW-0812">Transmembrane</keyword>
<feature type="compositionally biased region" description="Acidic residues" evidence="8">
    <location>
        <begin position="555"/>
        <end position="566"/>
    </location>
</feature>
<dbReference type="AlphaFoldDB" id="S2JJ66"/>
<reference evidence="12" key="1">
    <citation type="submission" date="2013-05" db="EMBL/GenBank/DDBJ databases">
        <title>The Genome sequence of Mucor circinelloides f. circinelloides 1006PhL.</title>
        <authorList>
            <consortium name="The Broad Institute Genomics Platform"/>
            <person name="Cuomo C."/>
            <person name="Earl A."/>
            <person name="Findley K."/>
            <person name="Lee S.C."/>
            <person name="Walker B."/>
            <person name="Young S."/>
            <person name="Zeng Q."/>
            <person name="Gargeya S."/>
            <person name="Fitzgerald M."/>
            <person name="Haas B."/>
            <person name="Abouelleil A."/>
            <person name="Allen A.W."/>
            <person name="Alvarado L."/>
            <person name="Arachchi H.M."/>
            <person name="Berlin A.M."/>
            <person name="Chapman S.B."/>
            <person name="Gainer-Dewar J."/>
            <person name="Goldberg J."/>
            <person name="Griggs A."/>
            <person name="Gujja S."/>
            <person name="Hansen M."/>
            <person name="Howarth C."/>
            <person name="Imamovic A."/>
            <person name="Ireland A."/>
            <person name="Larimer J."/>
            <person name="McCowan C."/>
            <person name="Murphy C."/>
            <person name="Pearson M."/>
            <person name="Poon T.W."/>
            <person name="Priest M."/>
            <person name="Roberts A."/>
            <person name="Saif S."/>
            <person name="Shea T."/>
            <person name="Sisk P."/>
            <person name="Sykes S."/>
            <person name="Wortman J."/>
            <person name="Nusbaum C."/>
            <person name="Birren B."/>
        </authorList>
    </citation>
    <scope>NUCLEOTIDE SEQUENCE [LARGE SCALE GENOMIC DNA]</scope>
    <source>
        <strain evidence="12">1006PhL</strain>
    </source>
</reference>
<dbReference type="GO" id="GO:0016579">
    <property type="term" value="P:protein deubiquitination"/>
    <property type="evidence" value="ECO:0007669"/>
    <property type="project" value="InterPro"/>
</dbReference>
<dbReference type="OrthoDB" id="2020758at2759"/>
<evidence type="ECO:0000256" key="1">
    <source>
        <dbReference type="ARBA" id="ARBA00000707"/>
    </source>
</evidence>
<dbReference type="InParanoid" id="S2JJ66"/>
<dbReference type="InterPro" id="IPR028889">
    <property type="entry name" value="USP"/>
</dbReference>
<dbReference type="Pfam" id="PF00443">
    <property type="entry name" value="UCH"/>
    <property type="match status" value="1"/>
</dbReference>
<dbReference type="EC" id="3.4.19.12" evidence="3"/>
<dbReference type="InterPro" id="IPR050164">
    <property type="entry name" value="Peptidase_C19"/>
</dbReference>
<dbReference type="VEuPathDB" id="FungiDB:HMPREF1544_02872"/>
<dbReference type="EMBL" id="KE123922">
    <property type="protein sequence ID" value="EPB90346.1"/>
    <property type="molecule type" value="Genomic_DNA"/>
</dbReference>